<evidence type="ECO:0000313" key="7">
    <source>
        <dbReference type="EMBL" id="CAK9117865.1"/>
    </source>
</evidence>
<accession>A0ABP0SZJ0</accession>
<feature type="transmembrane region" description="Helical" evidence="6">
    <location>
        <begin position="1286"/>
        <end position="1307"/>
    </location>
</feature>
<feature type="transmembrane region" description="Helical" evidence="6">
    <location>
        <begin position="1261"/>
        <end position="1280"/>
    </location>
</feature>
<feature type="compositionally biased region" description="Polar residues" evidence="5">
    <location>
        <begin position="519"/>
        <end position="528"/>
    </location>
</feature>
<evidence type="ECO:0000313" key="8">
    <source>
        <dbReference type="Proteomes" id="UP001642484"/>
    </source>
</evidence>
<sequence length="1456" mass="160885">MLHAACTGLNVVDSPYFSDGEGTGQVASYYKSKSKESEPRRTWISASRRAPAAPAAPVALAPVSGRIAGAAPGYYRYVSEDLVEEDQQVSLPVMSQDGGSEEEYQEYWAWNSLNIRSLSDGWIERMAHPQVNCEPYWYHESRGITTYQCPATGSTAQVRPVDLSSDFFQDGPVWNYTPFELKSIMREGHADDFGFSAEELARRACYEFESWLPRVLSWHDYQYRCFWFFGGKDTSEKNRESSASKSFFSSDAEASRQLFADDEFFEACTRLLCTRLERMHPINLTYFVWTYARAGVYHEELLNAVADHFCKGWIPTMDRCSLGTMVWNFSKLEFRHDQYFELSAQELYRPNRLRSLAPRNFQNSMIAFSKRKHWNAKLLEAFCRGIPRLLDNHDPKFPKTNTEVLFSYTCRDGSEVPADAFRIGSLTVITKAFHELRARGPAVEECMKSMLEYVRRSVERSPPMMREPGDASNFLRQLGFYAGESGMDSWREQSQLSQGTQGLGELRRTGRIVYKARSDSGSGRSQTAELRDLQDTEREQSKGRTVPRTLNLALILDGLTRIAILVHPDGVCETCECVVNPVEPVKYFELASLSGLQIATADKPPALLARVLVEMTLRSLPLLQHNAGLGALPCGAPSIQLSRYALPIAAPDMVGDREQVPVRSKSFDLGLLRVSDELQQDLSSTGRGRRQSDWENFRIWRRAKIGTGFTIGLVLAYTAVEAAKTILSVKALRGSTISDGQVLVVLQGAVSLICGIIFTAAQEGKVGVKTAFLPSSTLSCLPVSVGFSLSQSALAWAICRGIGAAAILVTGYLYMPLCALLSALVFRRRYGWLEVHGLVFLTLSIMIFVELGARETGLSHSYQAIHYNFISIVFSCSASVYLEKLLKPKYSERSSLDQHFYIQKVWLETGGLLLSIPTLFVLRAFSTGTSLFSGSWLQMIHVAFSGWMCAAILARVVQSWFTGYVSKYLSTLGRAVIQCVAVILVHFWDTFFFGEHWSLVTTLLAIVVCLSAMMYQTGRRITSVLPGRPHGRSQSTGDALADGDRGLQASASSQTGADASQSMGASTRRSDGSILIPNAQLISCEFEPNGQTDQTDQPAEQAQPRIGLLDRTWYEQAKHINTNLALWLSSSAGRSTQVLCVVSFVLADASRNLINAWAIKDTPIVQQSVVWALSASSIPIGIVMSGLLDGREGARDSLLWRDALTCLPVAACFSFGQTLQIKAYGAGISASVNTVLGYFYMPMSALLSRWVFQRAYSRLEWLALALLSLTAVVFCLLRSSRSTEDATSTLAIACCVGSVVSSCIGSLMCEKIMKARPYPFYTQKVHLEFGGLATATAMLFVVGSLSSRPEDAFWKQRPANGQMEAGLFVGWSYKTAAALTAAAFQSWLGGLVSKRLSTVVRSVAQCCSLLIIYFLGDLVLRGLPFDWIVGAAAVVVALSVQVFTLAGRKRIREGGN</sequence>
<evidence type="ECO:0008006" key="9">
    <source>
        <dbReference type="Google" id="ProtNLM"/>
    </source>
</evidence>
<feature type="transmembrane region" description="Helical" evidence="6">
    <location>
        <begin position="865"/>
        <end position="884"/>
    </location>
</feature>
<evidence type="ECO:0000256" key="2">
    <source>
        <dbReference type="ARBA" id="ARBA00022692"/>
    </source>
</evidence>
<comment type="subcellular location">
    <subcellularLocation>
        <location evidence="1">Membrane</location>
        <topology evidence="1">Multi-pass membrane protein</topology>
    </subcellularLocation>
</comment>
<feature type="transmembrane region" description="Helical" evidence="6">
    <location>
        <begin position="969"/>
        <end position="988"/>
    </location>
</feature>
<feature type="transmembrane region" description="Helical" evidence="6">
    <location>
        <begin position="937"/>
        <end position="957"/>
    </location>
</feature>
<dbReference type="InterPro" id="IPR007271">
    <property type="entry name" value="Nuc_sug_transpt"/>
</dbReference>
<evidence type="ECO:0000256" key="6">
    <source>
        <dbReference type="SAM" id="Phobius"/>
    </source>
</evidence>
<feature type="transmembrane region" description="Helical" evidence="6">
    <location>
        <begin position="1365"/>
        <end position="1384"/>
    </location>
</feature>
<feature type="transmembrane region" description="Helical" evidence="6">
    <location>
        <begin position="1223"/>
        <end position="1241"/>
    </location>
</feature>
<feature type="transmembrane region" description="Helical" evidence="6">
    <location>
        <begin position="742"/>
        <end position="761"/>
    </location>
</feature>
<dbReference type="Proteomes" id="UP001642484">
    <property type="component" value="Unassembled WGS sequence"/>
</dbReference>
<feature type="compositionally biased region" description="Basic and acidic residues" evidence="5">
    <location>
        <begin position="529"/>
        <end position="542"/>
    </location>
</feature>
<feature type="transmembrane region" description="Helical" evidence="6">
    <location>
        <begin position="994"/>
        <end position="1015"/>
    </location>
</feature>
<keyword evidence="3 6" id="KW-1133">Transmembrane helix</keyword>
<feature type="transmembrane region" description="Helical" evidence="6">
    <location>
        <begin position="1327"/>
        <end position="1345"/>
    </location>
</feature>
<keyword evidence="8" id="KW-1185">Reference proteome</keyword>
<reference evidence="7 8" key="1">
    <citation type="submission" date="2024-02" db="EMBL/GenBank/DDBJ databases">
        <authorList>
            <person name="Chen Y."/>
            <person name="Shah S."/>
            <person name="Dougan E. K."/>
            <person name="Thang M."/>
            <person name="Chan C."/>
        </authorList>
    </citation>
    <scope>NUCLEOTIDE SEQUENCE [LARGE SCALE GENOMIC DNA]</scope>
</reference>
<proteinExistence type="predicted"/>
<evidence type="ECO:0000256" key="1">
    <source>
        <dbReference type="ARBA" id="ARBA00004141"/>
    </source>
</evidence>
<feature type="region of interest" description="Disordered" evidence="5">
    <location>
        <begin position="1025"/>
        <end position="1070"/>
    </location>
</feature>
<feature type="transmembrane region" description="Helical" evidence="6">
    <location>
        <begin position="804"/>
        <end position="826"/>
    </location>
</feature>
<dbReference type="EMBL" id="CAXAMN010028839">
    <property type="protein sequence ID" value="CAK9117865.1"/>
    <property type="molecule type" value="Genomic_DNA"/>
</dbReference>
<feature type="region of interest" description="Disordered" evidence="5">
    <location>
        <begin position="515"/>
        <end position="544"/>
    </location>
</feature>
<comment type="caution">
    <text evidence="7">The sequence shown here is derived from an EMBL/GenBank/DDBJ whole genome shotgun (WGS) entry which is preliminary data.</text>
</comment>
<protein>
    <recommendedName>
        <fullName evidence="9">EamA domain-containing protein</fullName>
    </recommendedName>
</protein>
<name>A0ABP0SZJ0_9DINO</name>
<feature type="compositionally biased region" description="Polar residues" evidence="5">
    <location>
        <begin position="1049"/>
        <end position="1067"/>
    </location>
</feature>
<dbReference type="PANTHER" id="PTHR10231">
    <property type="entry name" value="NUCLEOTIDE-SUGAR TRANSMEMBRANE TRANSPORTER"/>
    <property type="match status" value="1"/>
</dbReference>
<evidence type="ECO:0000256" key="3">
    <source>
        <dbReference type="ARBA" id="ARBA00022989"/>
    </source>
</evidence>
<organism evidence="7 8">
    <name type="scientific">Durusdinium trenchii</name>
    <dbReference type="NCBI Taxonomy" id="1381693"/>
    <lineage>
        <taxon>Eukaryota</taxon>
        <taxon>Sar</taxon>
        <taxon>Alveolata</taxon>
        <taxon>Dinophyceae</taxon>
        <taxon>Suessiales</taxon>
        <taxon>Symbiodiniaceae</taxon>
        <taxon>Durusdinium</taxon>
    </lineage>
</organism>
<gene>
    <name evidence="7" type="ORF">CCMP2556_LOCUS55097</name>
</gene>
<evidence type="ECO:0000256" key="4">
    <source>
        <dbReference type="ARBA" id="ARBA00023136"/>
    </source>
</evidence>
<keyword evidence="2 6" id="KW-0812">Transmembrane</keyword>
<feature type="transmembrane region" description="Helical" evidence="6">
    <location>
        <begin position="833"/>
        <end position="853"/>
    </location>
</feature>
<keyword evidence="4 6" id="KW-0472">Membrane</keyword>
<feature type="transmembrane region" description="Helical" evidence="6">
    <location>
        <begin position="905"/>
        <end position="925"/>
    </location>
</feature>
<feature type="transmembrane region" description="Helical" evidence="6">
    <location>
        <begin position="1427"/>
        <end position="1446"/>
    </location>
</feature>
<evidence type="ECO:0000256" key="5">
    <source>
        <dbReference type="SAM" id="MobiDB-lite"/>
    </source>
</evidence>